<dbReference type="GO" id="GO:0003677">
    <property type="term" value="F:DNA binding"/>
    <property type="evidence" value="ECO:0007669"/>
    <property type="project" value="InterPro"/>
</dbReference>
<name>A0A0J9TND6_PLAVI</name>
<protein>
    <recommendedName>
        <fullName evidence="1">DNA methylase adenine-specific domain-containing protein</fullName>
    </recommendedName>
</protein>
<gene>
    <name evidence="2" type="ORF">PVNG_02400</name>
</gene>
<dbReference type="EMBL" id="KQ235637">
    <property type="protein sequence ID" value="KMZ96262.1"/>
    <property type="molecule type" value="Genomic_DNA"/>
</dbReference>
<dbReference type="GO" id="GO:0008170">
    <property type="term" value="F:N-methyltransferase activity"/>
    <property type="evidence" value="ECO:0007669"/>
    <property type="project" value="InterPro"/>
</dbReference>
<dbReference type="SUPFAM" id="SSF53335">
    <property type="entry name" value="S-adenosyl-L-methionine-dependent methyltransferases"/>
    <property type="match status" value="1"/>
</dbReference>
<dbReference type="InterPro" id="IPR003356">
    <property type="entry name" value="DNA_methylase_A-5"/>
</dbReference>
<dbReference type="AlphaFoldDB" id="A0A0J9TND6"/>
<dbReference type="Pfam" id="PF02384">
    <property type="entry name" value="N6_Mtase"/>
    <property type="match status" value="1"/>
</dbReference>
<organism evidence="2 3">
    <name type="scientific">Plasmodium vivax North Korean</name>
    <dbReference type="NCBI Taxonomy" id="1035514"/>
    <lineage>
        <taxon>Eukaryota</taxon>
        <taxon>Sar</taxon>
        <taxon>Alveolata</taxon>
        <taxon>Apicomplexa</taxon>
        <taxon>Aconoidasida</taxon>
        <taxon>Haemosporida</taxon>
        <taxon>Plasmodiidae</taxon>
        <taxon>Plasmodium</taxon>
        <taxon>Plasmodium (Plasmodium)</taxon>
    </lineage>
</organism>
<evidence type="ECO:0000313" key="3">
    <source>
        <dbReference type="Proteomes" id="UP000053239"/>
    </source>
</evidence>
<reference evidence="2 3" key="1">
    <citation type="submission" date="2011-09" db="EMBL/GenBank/DDBJ databases">
        <title>The Genome Sequence of Plasmodium vivax North Korean.</title>
        <authorList>
            <consortium name="The Broad Institute Genome Sequencing Platform"/>
            <consortium name="The Broad Institute Genome Sequencing Center for Infectious Disease"/>
            <person name="Neafsey D."/>
            <person name="Carlton J."/>
            <person name="Barnwell J."/>
            <person name="Collins W."/>
            <person name="Escalante A."/>
            <person name="Mullikin J."/>
            <person name="Saul A."/>
            <person name="Guigo R."/>
            <person name="Camara F."/>
            <person name="Young S.K."/>
            <person name="Zeng Q."/>
            <person name="Gargeya S."/>
            <person name="Fitzgerald M."/>
            <person name="Haas B."/>
            <person name="Abouelleil A."/>
            <person name="Alvarado L."/>
            <person name="Arachchi H.M."/>
            <person name="Berlin A."/>
            <person name="Brown A."/>
            <person name="Chapman S.B."/>
            <person name="Chen Z."/>
            <person name="Dunbar C."/>
            <person name="Freedman E."/>
            <person name="Gearin G."/>
            <person name="Gellesch M."/>
            <person name="Goldberg J."/>
            <person name="Griggs A."/>
            <person name="Gujja S."/>
            <person name="Heiman D."/>
            <person name="Howarth C."/>
            <person name="Larson L."/>
            <person name="Lui A."/>
            <person name="MacDonald P.J.P."/>
            <person name="Montmayeur A."/>
            <person name="Murphy C."/>
            <person name="Neiman D."/>
            <person name="Pearson M."/>
            <person name="Priest M."/>
            <person name="Roberts A."/>
            <person name="Saif S."/>
            <person name="Shea T."/>
            <person name="Shenoy N."/>
            <person name="Sisk P."/>
            <person name="Stolte C."/>
            <person name="Sykes S."/>
            <person name="Wortman J."/>
            <person name="Nusbaum C."/>
            <person name="Birren B."/>
        </authorList>
    </citation>
    <scope>NUCLEOTIDE SEQUENCE [LARGE SCALE GENOMIC DNA]</scope>
    <source>
        <strain evidence="2 3">North Korean</strain>
    </source>
</reference>
<accession>A0A0J9TND6</accession>
<evidence type="ECO:0000313" key="2">
    <source>
        <dbReference type="EMBL" id="KMZ96262.1"/>
    </source>
</evidence>
<proteinExistence type="predicted"/>
<dbReference type="Gene3D" id="3.40.50.150">
    <property type="entry name" value="Vaccinia Virus protein VP39"/>
    <property type="match status" value="1"/>
</dbReference>
<evidence type="ECO:0000259" key="1">
    <source>
        <dbReference type="Pfam" id="PF02384"/>
    </source>
</evidence>
<dbReference type="Proteomes" id="UP000053239">
    <property type="component" value="Unassembled WGS sequence"/>
</dbReference>
<feature type="domain" description="DNA methylase adenine-specific" evidence="1">
    <location>
        <begin position="56"/>
        <end position="129"/>
    </location>
</feature>
<dbReference type="InterPro" id="IPR029063">
    <property type="entry name" value="SAM-dependent_MTases_sf"/>
</dbReference>
<sequence length="173" mass="20732">MNSLGDRLTIENREIREHLGRTLNQIFKKIEHSCYIDQKTLKNKGLFTNIDWEGQQKKSDDKVFFIDGDQIVEENNNFNSEEENQINLIIDLFRNREDRERFSKLIESLEIKKNRYNLTVRNYIEGENSSYNSRRNIDSQQLLHDIEDIVRQTNIQRKEVEKIVLEIEKAKKS</sequence>